<feature type="compositionally biased region" description="Low complexity" evidence="1">
    <location>
        <begin position="85"/>
        <end position="101"/>
    </location>
</feature>
<proteinExistence type="predicted"/>
<reference evidence="2 3" key="1">
    <citation type="submission" date="2019-03" db="EMBL/GenBank/DDBJ databases">
        <title>First draft genome of Liparis tanakae, snailfish: a comprehensive survey of snailfish specific genes.</title>
        <authorList>
            <person name="Kim W."/>
            <person name="Song I."/>
            <person name="Jeong J.-H."/>
            <person name="Kim D."/>
            <person name="Kim S."/>
            <person name="Ryu S."/>
            <person name="Song J.Y."/>
            <person name="Lee S.K."/>
        </authorList>
    </citation>
    <scope>NUCLEOTIDE SEQUENCE [LARGE SCALE GENOMIC DNA]</scope>
    <source>
        <tissue evidence="2">Muscle</tissue>
    </source>
</reference>
<evidence type="ECO:0000256" key="1">
    <source>
        <dbReference type="SAM" id="MobiDB-lite"/>
    </source>
</evidence>
<evidence type="ECO:0000313" key="3">
    <source>
        <dbReference type="Proteomes" id="UP000314294"/>
    </source>
</evidence>
<dbReference type="EMBL" id="SRLO01001154">
    <property type="protein sequence ID" value="TNN40847.1"/>
    <property type="molecule type" value="Genomic_DNA"/>
</dbReference>
<accession>A0A4Z2FHX7</accession>
<feature type="compositionally biased region" description="Low complexity" evidence="1">
    <location>
        <begin position="50"/>
        <end position="63"/>
    </location>
</feature>
<keyword evidence="3" id="KW-1185">Reference proteome</keyword>
<gene>
    <name evidence="2" type="ORF">EYF80_048981</name>
</gene>
<comment type="caution">
    <text evidence="2">The sequence shown here is derived from an EMBL/GenBank/DDBJ whole genome shotgun (WGS) entry which is preliminary data.</text>
</comment>
<feature type="compositionally biased region" description="Polar residues" evidence="1">
    <location>
        <begin position="102"/>
        <end position="112"/>
    </location>
</feature>
<organism evidence="2 3">
    <name type="scientific">Liparis tanakae</name>
    <name type="common">Tanaka's snailfish</name>
    <dbReference type="NCBI Taxonomy" id="230148"/>
    <lineage>
        <taxon>Eukaryota</taxon>
        <taxon>Metazoa</taxon>
        <taxon>Chordata</taxon>
        <taxon>Craniata</taxon>
        <taxon>Vertebrata</taxon>
        <taxon>Euteleostomi</taxon>
        <taxon>Actinopterygii</taxon>
        <taxon>Neopterygii</taxon>
        <taxon>Teleostei</taxon>
        <taxon>Neoteleostei</taxon>
        <taxon>Acanthomorphata</taxon>
        <taxon>Eupercaria</taxon>
        <taxon>Perciformes</taxon>
        <taxon>Cottioidei</taxon>
        <taxon>Cottales</taxon>
        <taxon>Liparidae</taxon>
        <taxon>Liparis</taxon>
    </lineage>
</organism>
<feature type="region of interest" description="Disordered" evidence="1">
    <location>
        <begin position="31"/>
        <end position="112"/>
    </location>
</feature>
<sequence length="112" mass="11655">MYCLSPSSKSPKQKPFHQWNMSLPSCVCPQTSEGHTTSWRKCGAGGSAPGVGRRSSRPSASSAIVQVASGARRRSPTEESTLCCSSSSSSSSSYSSSSSSSPCLLSQTDAVR</sequence>
<dbReference type="AlphaFoldDB" id="A0A4Z2FHX7"/>
<evidence type="ECO:0000313" key="2">
    <source>
        <dbReference type="EMBL" id="TNN40847.1"/>
    </source>
</evidence>
<name>A0A4Z2FHX7_9TELE</name>
<dbReference type="Proteomes" id="UP000314294">
    <property type="component" value="Unassembled WGS sequence"/>
</dbReference>
<protein>
    <submittedName>
        <fullName evidence="2">Uncharacterized protein</fullName>
    </submittedName>
</protein>